<gene>
    <name evidence="1" type="ORF">SRO942_LOCUS44551</name>
</gene>
<name>A0A8S2XGI7_9BILA</name>
<dbReference type="AlphaFoldDB" id="A0A8S2XGI7"/>
<accession>A0A8S2XGI7</accession>
<evidence type="ECO:0000313" key="2">
    <source>
        <dbReference type="Proteomes" id="UP000681722"/>
    </source>
</evidence>
<reference evidence="1" key="1">
    <citation type="submission" date="2021-02" db="EMBL/GenBank/DDBJ databases">
        <authorList>
            <person name="Nowell W R."/>
        </authorList>
    </citation>
    <scope>NUCLEOTIDE SEQUENCE</scope>
</reference>
<organism evidence="1 2">
    <name type="scientific">Didymodactylos carnosus</name>
    <dbReference type="NCBI Taxonomy" id="1234261"/>
    <lineage>
        <taxon>Eukaryota</taxon>
        <taxon>Metazoa</taxon>
        <taxon>Spiralia</taxon>
        <taxon>Gnathifera</taxon>
        <taxon>Rotifera</taxon>
        <taxon>Eurotatoria</taxon>
        <taxon>Bdelloidea</taxon>
        <taxon>Philodinida</taxon>
        <taxon>Philodinidae</taxon>
        <taxon>Didymodactylos</taxon>
    </lineage>
</organism>
<evidence type="ECO:0000313" key="1">
    <source>
        <dbReference type="EMBL" id="CAF4495409.1"/>
    </source>
</evidence>
<dbReference type="EMBL" id="CAJOBC010105056">
    <property type="protein sequence ID" value="CAF4495409.1"/>
    <property type="molecule type" value="Genomic_DNA"/>
</dbReference>
<comment type="caution">
    <text evidence="1">The sequence shown here is derived from an EMBL/GenBank/DDBJ whole genome shotgun (WGS) entry which is preliminary data.</text>
</comment>
<protein>
    <submittedName>
        <fullName evidence="1">Uncharacterized protein</fullName>
    </submittedName>
</protein>
<proteinExistence type="predicted"/>
<dbReference type="Proteomes" id="UP000681722">
    <property type="component" value="Unassembled WGS sequence"/>
</dbReference>
<feature type="non-terminal residue" evidence="1">
    <location>
        <position position="1"/>
    </location>
</feature>
<sequence>IPAWDIAPTLEINFYHQSSLQNRRFSYMWLFDWEIDPDPCEDVVVKMSFNSWSDISNYMKMSVDTGTASIADLTALFDDISDPYEFEDLLYACTLLSSVDPINSSSYQTLSESLKALKCILTKFLQFPHLKHGFTPKATWIRFKPKPSSHRNSYQSFPRRISYLWYGFDCELKEELLKIKEMNIEQLSLYIKTIHDKKTKPSHWNKLRPLCEQFTEKRKISVQQISALTTVEEEGKKLLLKQLKELWDVSVSDSSKPFSIFGHEKQNVRHPTEKKKQKLPKNKNLALVHRTY</sequence>